<feature type="transmembrane region" description="Helical" evidence="2">
    <location>
        <begin position="256"/>
        <end position="278"/>
    </location>
</feature>
<feature type="region of interest" description="Disordered" evidence="1">
    <location>
        <begin position="102"/>
        <end position="145"/>
    </location>
</feature>
<accession>A0A8J9ZZM7</accession>
<organism evidence="3 4">
    <name type="scientific">Branchiostoma lanceolatum</name>
    <name type="common">Common lancelet</name>
    <name type="synonym">Amphioxus lanceolatum</name>
    <dbReference type="NCBI Taxonomy" id="7740"/>
    <lineage>
        <taxon>Eukaryota</taxon>
        <taxon>Metazoa</taxon>
        <taxon>Chordata</taxon>
        <taxon>Cephalochordata</taxon>
        <taxon>Leptocardii</taxon>
        <taxon>Amphioxiformes</taxon>
        <taxon>Branchiostomatidae</taxon>
        <taxon>Branchiostoma</taxon>
    </lineage>
</organism>
<evidence type="ECO:0000313" key="3">
    <source>
        <dbReference type="EMBL" id="CAH1265031.1"/>
    </source>
</evidence>
<feature type="transmembrane region" description="Helical" evidence="2">
    <location>
        <begin position="213"/>
        <end position="231"/>
    </location>
</feature>
<dbReference type="PANTHER" id="PTHR12242:SF45">
    <property type="entry name" value="MARVEL DOMAIN-CONTAINING PROTEIN"/>
    <property type="match status" value="1"/>
</dbReference>
<evidence type="ECO:0000256" key="1">
    <source>
        <dbReference type="SAM" id="MobiDB-lite"/>
    </source>
</evidence>
<sequence>MCRRICKLATLLLCHPDKSAFYTSPWFTEQTPFVVYRGLAAIFTFLVLQGNMVVLNITSNFGWFLKFTHWGFVALTVHMCVSAAICLREHVKGRDASGGGDDDYFDDSGAGREGDDFYRNGPKMEQSLRSDEKSPKRRHHEQNRSTGPLPWYIKLDWALYNIACTHALTISIVYYSSMGADLSTNSWFLHVMNSIIVVTEVLICGIPTRIAHVIYPLLFMVTYLLFVYWVSSLDGFKKYGQVYAFLDFAGKTKRTAYMVVIMMIIVVPAFHLMVYVIYRCRLALLGMVKGGSVKTDPSYGKMDAQTQTDTLVSLDECDIEE</sequence>
<feature type="transmembrane region" description="Helical" evidence="2">
    <location>
        <begin position="157"/>
        <end position="175"/>
    </location>
</feature>
<feature type="compositionally biased region" description="Basic and acidic residues" evidence="1">
    <location>
        <begin position="109"/>
        <end position="118"/>
    </location>
</feature>
<evidence type="ECO:0000313" key="4">
    <source>
        <dbReference type="Proteomes" id="UP000838412"/>
    </source>
</evidence>
<dbReference type="Pfam" id="PF21534">
    <property type="entry name" value="Rost"/>
    <property type="match status" value="1"/>
</dbReference>
<keyword evidence="4" id="KW-1185">Reference proteome</keyword>
<dbReference type="GO" id="GO:0016020">
    <property type="term" value="C:membrane"/>
    <property type="evidence" value="ECO:0007669"/>
    <property type="project" value="TreeGrafter"/>
</dbReference>
<name>A0A8J9ZZM7_BRALA</name>
<dbReference type="Proteomes" id="UP000838412">
    <property type="component" value="Chromosome 5"/>
</dbReference>
<feature type="transmembrane region" description="Helical" evidence="2">
    <location>
        <begin position="34"/>
        <end position="55"/>
    </location>
</feature>
<dbReference type="AlphaFoldDB" id="A0A8J9ZZM7"/>
<proteinExistence type="predicted"/>
<gene>
    <name evidence="3" type="primary">Hypp3111</name>
    <name evidence="3" type="ORF">BLAG_LOCUS19149</name>
</gene>
<keyword evidence="2" id="KW-0812">Transmembrane</keyword>
<evidence type="ECO:0000256" key="2">
    <source>
        <dbReference type="SAM" id="Phobius"/>
    </source>
</evidence>
<keyword evidence="2" id="KW-1133">Transmembrane helix</keyword>
<keyword evidence="2" id="KW-0472">Membrane</keyword>
<dbReference type="EMBL" id="OV696690">
    <property type="protein sequence ID" value="CAH1265031.1"/>
    <property type="molecule type" value="Genomic_DNA"/>
</dbReference>
<dbReference type="OrthoDB" id="419711at2759"/>
<dbReference type="InterPro" id="IPR049352">
    <property type="entry name" value="Rost"/>
</dbReference>
<feature type="transmembrane region" description="Helical" evidence="2">
    <location>
        <begin position="187"/>
        <end position="206"/>
    </location>
</feature>
<protein>
    <submittedName>
        <fullName evidence="3">Hypp3111 protein</fullName>
    </submittedName>
</protein>
<reference evidence="3" key="1">
    <citation type="submission" date="2022-01" db="EMBL/GenBank/DDBJ databases">
        <authorList>
            <person name="Braso-Vives M."/>
        </authorList>
    </citation>
    <scope>NUCLEOTIDE SEQUENCE</scope>
</reference>
<feature type="transmembrane region" description="Helical" evidence="2">
    <location>
        <begin position="67"/>
        <end position="87"/>
    </location>
</feature>
<dbReference type="PANTHER" id="PTHR12242">
    <property type="entry name" value="OS02G0130600 PROTEIN-RELATED"/>
    <property type="match status" value="1"/>
</dbReference>